<sequence>MTLWSSLQSLTMVSLWIIYLLLPLSLPHSLHVIALTGENVKDAQQPDIDTTVQFLTQLSHGRHGSGNPMFGPDNADLMRPPLSLPLSSSEETDRQGVIGEYSDVQESTETSLLYPNEKEVIISSPTGSAADDVTLKERIQSTRSSSGSMPLNPTQEQTLKYHSAESNTASVLQPTKTGDTQPTFPAFKTEMTESQLPFLLSGSLPSHTPEQNSTSLLSAGPGPGTGHPTPPLATDSWGWTTGISVSTQGTGERLIDFTDRILHRGTVSTEADRDGSKNDDLHLSKAGGTVLQDGDMDTSVTPCKPSNQSWTPTYPDDLTPNEPLHPSLAVSPALLVPLYSDWNSALATWGFAWEAHIYGLGSIFTAFGLISVVCLLGLPLRCPPGSPYFTLLHLFILAFAGIQAFCLLFDAYSYQDRLPPVVSLLLSELPLPCLISAFSLAFLLLSLRSRMHLSLPLAISTSFSALPKPCLLLSMSLVHFVISLGCVGILQLFHSLPTVILLLPQGVFVCLTLFLSCFYFIFYCLTQVNTKRIYRLNDNGESGGSPEVMRPAVCPFAKLEDWDRAAGAAIGTSLCLLGCGGFQLYGILHALGFGGVDGYGFRPWPWWGYQVGCRICEIGVCLGLSLIGTHPLFCHSNSSIKTLTQPRPGTWSRLSCSSPSRGLTLPSQDGANSPVLSSHQSWSQGKQEKLVVCDVVSKGQSEALPLCSIADPPGNGLNCVHKPSQTQNVLPLPTPPCPPRKPENSAKSQLSSLVNLGIETDSTVDLRPPSPIDLTRSIDQALFSESLFSHSIFGLPRLLHTSSSLSLSSPSQSTSKQGPSSVENSLYRTSSCGDVDQEKALSSSKPSQAHGCLTSHSNTPTSPERWDWKGSVTGSTQGLCSHPKETGKLRSHSWANRGQNFTQSSLPRAIPHLSYHRRYRTLSLASQDSQGSGRLAGTKHLSESKQLEWDLAVQAEFVNVCRQIDALSVCSDTIEL</sequence>
<reference evidence="10 11" key="1">
    <citation type="submission" date="2022-01" db="EMBL/GenBank/DDBJ databases">
        <title>A chromosome-scale genome assembly of the false clownfish, Amphiprion ocellaris.</title>
        <authorList>
            <person name="Ryu T."/>
        </authorList>
    </citation>
    <scope>NUCLEOTIDE SEQUENCE [LARGE SCALE GENOMIC DNA]</scope>
</reference>
<dbReference type="AlphaFoldDB" id="A0A3Q1AT42"/>
<keyword evidence="2" id="KW-0597">Phosphoprotein</keyword>
<protein>
    <recommendedName>
        <fullName evidence="9">Proline-rich transmembrane protein 3/4 domain-containing protein</fullName>
    </recommendedName>
</protein>
<dbReference type="OMA" id="WTNRGQN"/>
<feature type="region of interest" description="Disordered" evidence="7">
    <location>
        <begin position="642"/>
        <end position="681"/>
    </location>
</feature>
<keyword evidence="4" id="KW-0732">Signal</keyword>
<dbReference type="InterPro" id="IPR059081">
    <property type="entry name" value="PRRT3-4"/>
</dbReference>
<dbReference type="STRING" id="80972.ENSAOCP00000004647"/>
<feature type="compositionally biased region" description="Polar residues" evidence="7">
    <location>
        <begin position="822"/>
        <end position="832"/>
    </location>
</feature>
<dbReference type="InterPro" id="IPR052836">
    <property type="entry name" value="PRRT_domain-containing"/>
</dbReference>
<gene>
    <name evidence="10" type="primary">PRRT4</name>
</gene>
<evidence type="ECO:0000256" key="5">
    <source>
        <dbReference type="ARBA" id="ARBA00022989"/>
    </source>
</evidence>
<feature type="region of interest" description="Disordered" evidence="7">
    <location>
        <begin position="803"/>
        <end position="887"/>
    </location>
</feature>
<dbReference type="Ensembl" id="ENSAOCT00000007688.2">
    <property type="protein sequence ID" value="ENSAOCP00000004647.2"/>
    <property type="gene ID" value="ENSAOCG00000008071.2"/>
</dbReference>
<reference evidence="10" key="3">
    <citation type="submission" date="2025-09" db="UniProtKB">
        <authorList>
            <consortium name="Ensembl"/>
        </authorList>
    </citation>
    <scope>IDENTIFICATION</scope>
</reference>
<evidence type="ECO:0000256" key="3">
    <source>
        <dbReference type="ARBA" id="ARBA00022692"/>
    </source>
</evidence>
<keyword evidence="6 8" id="KW-0472">Membrane</keyword>
<organism evidence="10 11">
    <name type="scientific">Amphiprion ocellaris</name>
    <name type="common">Clown anemonefish</name>
    <dbReference type="NCBI Taxonomy" id="80972"/>
    <lineage>
        <taxon>Eukaryota</taxon>
        <taxon>Metazoa</taxon>
        <taxon>Chordata</taxon>
        <taxon>Craniata</taxon>
        <taxon>Vertebrata</taxon>
        <taxon>Euteleostomi</taxon>
        <taxon>Actinopterygii</taxon>
        <taxon>Neopterygii</taxon>
        <taxon>Teleostei</taxon>
        <taxon>Neoteleostei</taxon>
        <taxon>Acanthomorphata</taxon>
        <taxon>Ovalentaria</taxon>
        <taxon>Pomacentridae</taxon>
        <taxon>Amphiprion</taxon>
    </lineage>
</organism>
<feature type="transmembrane region" description="Helical" evidence="8">
    <location>
        <begin position="470"/>
        <end position="493"/>
    </location>
</feature>
<dbReference type="Pfam" id="PF25987">
    <property type="entry name" value="PRRT3"/>
    <property type="match status" value="1"/>
</dbReference>
<accession>A0A3Q1AT42</accession>
<evidence type="ECO:0000259" key="9">
    <source>
        <dbReference type="Pfam" id="PF25987"/>
    </source>
</evidence>
<dbReference type="PANTHER" id="PTHR35578:SF6">
    <property type="entry name" value="PROLINE-RICH TRANSMEMBRANE PROTEIN 4"/>
    <property type="match status" value="1"/>
</dbReference>
<feature type="compositionally biased region" description="Basic and acidic residues" evidence="7">
    <location>
        <begin position="270"/>
        <end position="283"/>
    </location>
</feature>
<feature type="region of interest" description="Disordered" evidence="7">
    <location>
        <begin position="201"/>
        <end position="236"/>
    </location>
</feature>
<feature type="transmembrane region" description="Helical" evidence="8">
    <location>
        <begin position="499"/>
        <end position="525"/>
    </location>
</feature>
<evidence type="ECO:0000313" key="11">
    <source>
        <dbReference type="Proteomes" id="UP001501940"/>
    </source>
</evidence>
<keyword evidence="5 8" id="KW-1133">Transmembrane helix</keyword>
<dbReference type="PANTHER" id="PTHR35578">
    <property type="entry name" value="PROLINE-RICH TRANSMEMBRANE PROTEIN 4-RELATED"/>
    <property type="match status" value="1"/>
</dbReference>
<feature type="region of interest" description="Disordered" evidence="7">
    <location>
        <begin position="268"/>
        <end position="318"/>
    </location>
</feature>
<evidence type="ECO:0000313" key="10">
    <source>
        <dbReference type="Ensembl" id="ENSAOCP00000004647.2"/>
    </source>
</evidence>
<evidence type="ECO:0000256" key="7">
    <source>
        <dbReference type="SAM" id="MobiDB-lite"/>
    </source>
</evidence>
<comment type="subcellular location">
    <subcellularLocation>
        <location evidence="1">Membrane</location>
        <topology evidence="1">Multi-pass membrane protein</topology>
    </subcellularLocation>
</comment>
<evidence type="ECO:0000256" key="1">
    <source>
        <dbReference type="ARBA" id="ARBA00004141"/>
    </source>
</evidence>
<proteinExistence type="predicted"/>
<dbReference type="Proteomes" id="UP001501940">
    <property type="component" value="Chromosome 3"/>
</dbReference>
<feature type="compositionally biased region" description="Polar residues" evidence="7">
    <location>
        <begin position="203"/>
        <end position="217"/>
    </location>
</feature>
<feature type="domain" description="Proline-rich transmembrane protein 3/4" evidence="9">
    <location>
        <begin position="341"/>
        <end position="636"/>
    </location>
</feature>
<evidence type="ECO:0000256" key="8">
    <source>
        <dbReference type="SAM" id="Phobius"/>
    </source>
</evidence>
<evidence type="ECO:0000256" key="4">
    <source>
        <dbReference type="ARBA" id="ARBA00022729"/>
    </source>
</evidence>
<dbReference type="GeneTree" id="ENSGT00730000111591"/>
<keyword evidence="11" id="KW-1185">Reference proteome</keyword>
<feature type="transmembrane region" description="Helical" evidence="8">
    <location>
        <begin position="429"/>
        <end position="449"/>
    </location>
</feature>
<feature type="compositionally biased region" description="Polar residues" evidence="7">
    <location>
        <begin position="298"/>
        <end position="312"/>
    </location>
</feature>
<name>A0A3Q1AT42_AMPOC</name>
<reference evidence="10" key="2">
    <citation type="submission" date="2025-08" db="UniProtKB">
        <authorList>
            <consortium name="Ensembl"/>
        </authorList>
    </citation>
    <scope>IDENTIFICATION</scope>
</reference>
<keyword evidence="3 8" id="KW-0812">Transmembrane</keyword>
<evidence type="ECO:0000256" key="2">
    <source>
        <dbReference type="ARBA" id="ARBA00022553"/>
    </source>
</evidence>
<feature type="compositionally biased region" description="Low complexity" evidence="7">
    <location>
        <begin position="803"/>
        <end position="821"/>
    </location>
</feature>
<feature type="transmembrane region" description="Helical" evidence="8">
    <location>
        <begin position="357"/>
        <end position="378"/>
    </location>
</feature>
<evidence type="ECO:0000256" key="6">
    <source>
        <dbReference type="ARBA" id="ARBA00023136"/>
    </source>
</evidence>
<feature type="transmembrane region" description="Helical" evidence="8">
    <location>
        <begin position="390"/>
        <end position="409"/>
    </location>
</feature>